<evidence type="ECO:0000256" key="1">
    <source>
        <dbReference type="SAM" id="MobiDB-lite"/>
    </source>
</evidence>
<gene>
    <name evidence="2" type="ORF">EZS28_018355</name>
</gene>
<accession>A0A5J4VUI1</accession>
<proteinExistence type="predicted"/>
<feature type="region of interest" description="Disordered" evidence="1">
    <location>
        <begin position="95"/>
        <end position="132"/>
    </location>
</feature>
<evidence type="ECO:0000313" key="2">
    <source>
        <dbReference type="EMBL" id="KAA6386115.1"/>
    </source>
</evidence>
<reference evidence="2 3" key="1">
    <citation type="submission" date="2019-03" db="EMBL/GenBank/DDBJ databases">
        <title>Single cell metagenomics reveals metabolic interactions within the superorganism composed of flagellate Streblomastix strix and complex community of Bacteroidetes bacteria on its surface.</title>
        <authorList>
            <person name="Treitli S.C."/>
            <person name="Kolisko M."/>
            <person name="Husnik F."/>
            <person name="Keeling P."/>
            <person name="Hampl V."/>
        </authorList>
    </citation>
    <scope>NUCLEOTIDE SEQUENCE [LARGE SCALE GENOMIC DNA]</scope>
    <source>
        <strain evidence="2">ST1C</strain>
    </source>
</reference>
<dbReference type="EMBL" id="SNRW01004955">
    <property type="protein sequence ID" value="KAA6386115.1"/>
    <property type="molecule type" value="Genomic_DNA"/>
</dbReference>
<feature type="compositionally biased region" description="Acidic residues" evidence="1">
    <location>
        <begin position="111"/>
        <end position="123"/>
    </location>
</feature>
<name>A0A5J4VUI1_9EUKA</name>
<dbReference type="AlphaFoldDB" id="A0A5J4VUI1"/>
<organism evidence="2 3">
    <name type="scientific">Streblomastix strix</name>
    <dbReference type="NCBI Taxonomy" id="222440"/>
    <lineage>
        <taxon>Eukaryota</taxon>
        <taxon>Metamonada</taxon>
        <taxon>Preaxostyla</taxon>
        <taxon>Oxymonadida</taxon>
        <taxon>Streblomastigidae</taxon>
        <taxon>Streblomastix</taxon>
    </lineage>
</organism>
<protein>
    <submittedName>
        <fullName evidence="2">Uncharacterized protein</fullName>
    </submittedName>
</protein>
<sequence length="132" mass="14697">MPIYSFDEGLSTTYKNSLTILAERSRNGISRVLQVGLINRAAEALNDNSSSQQQPSQVIIMNILAVLDQVLTAAEKISNSSKLCESLEKLKNEGISQEIKRKTNSVPSLLEEQDEEEDDDEDQQQSNSIKKL</sequence>
<comment type="caution">
    <text evidence="2">The sequence shown here is derived from an EMBL/GenBank/DDBJ whole genome shotgun (WGS) entry which is preliminary data.</text>
</comment>
<evidence type="ECO:0000313" key="3">
    <source>
        <dbReference type="Proteomes" id="UP000324800"/>
    </source>
</evidence>
<dbReference type="Proteomes" id="UP000324800">
    <property type="component" value="Unassembled WGS sequence"/>
</dbReference>